<dbReference type="InterPro" id="IPR052555">
    <property type="entry name" value="dCTP_Pyrophosphatase"/>
</dbReference>
<dbReference type="EMBL" id="KE673022">
    <property type="protein sequence ID" value="ERE78657.1"/>
    <property type="molecule type" value="Genomic_DNA"/>
</dbReference>
<feature type="region of interest" description="Disordered" evidence="14">
    <location>
        <begin position="1"/>
        <end position="25"/>
    </location>
</feature>
<keyword evidence="6 13" id="KW-0479">Metal-binding</keyword>
<dbReference type="Pfam" id="PF12643">
    <property type="entry name" value="MazG-like"/>
    <property type="match status" value="1"/>
</dbReference>
<dbReference type="OrthoDB" id="411123at2759"/>
<evidence type="ECO:0000256" key="5">
    <source>
        <dbReference type="ARBA" id="ARBA00022553"/>
    </source>
</evidence>
<dbReference type="KEGG" id="cge:100769832"/>
<keyword evidence="7 13" id="KW-0378">Hydrolase</keyword>
<dbReference type="SUPFAM" id="SSF101386">
    <property type="entry name" value="all-alpha NTP pyrophosphatases"/>
    <property type="match status" value="1"/>
</dbReference>
<evidence type="ECO:0000256" key="4">
    <source>
        <dbReference type="ARBA" id="ARBA00022490"/>
    </source>
</evidence>
<evidence type="ECO:0000256" key="11">
    <source>
        <dbReference type="ARBA" id="ARBA00066457"/>
    </source>
</evidence>
<evidence type="ECO:0000313" key="17">
    <source>
        <dbReference type="Proteomes" id="UP001108280"/>
    </source>
</evidence>
<feature type="compositionally biased region" description="Gly residues" evidence="14">
    <location>
        <begin position="1"/>
        <end position="10"/>
    </location>
</feature>
<keyword evidence="17" id="KW-1185">Reference proteome</keyword>
<dbReference type="Gene3D" id="1.10.287.1080">
    <property type="entry name" value="MazG-like"/>
    <property type="match status" value="1"/>
</dbReference>
<dbReference type="GO" id="GO:0047840">
    <property type="term" value="F:dCTP diphosphatase activity"/>
    <property type="evidence" value="ECO:0007669"/>
    <property type="project" value="UniProtKB-UniRule"/>
</dbReference>
<evidence type="ECO:0000256" key="12">
    <source>
        <dbReference type="ARBA" id="ARBA00070266"/>
    </source>
</evidence>
<dbReference type="InterPro" id="IPR025984">
    <property type="entry name" value="DCTPP"/>
</dbReference>
<comment type="catalytic activity">
    <reaction evidence="9 13">
        <text>dCTP + H2O = dCMP + diphosphate + H(+)</text>
        <dbReference type="Rhea" id="RHEA:22636"/>
        <dbReference type="ChEBI" id="CHEBI:15377"/>
        <dbReference type="ChEBI" id="CHEBI:15378"/>
        <dbReference type="ChEBI" id="CHEBI:33019"/>
        <dbReference type="ChEBI" id="CHEBI:57566"/>
        <dbReference type="ChEBI" id="CHEBI:61481"/>
        <dbReference type="EC" id="3.6.1.12"/>
    </reaction>
</comment>
<reference evidence="18" key="5">
    <citation type="submission" date="2025-04" db="UniProtKB">
        <authorList>
            <consortium name="RefSeq"/>
        </authorList>
    </citation>
    <scope>IDENTIFICATION</scope>
    <source>
        <strain evidence="18">17A/GY</strain>
        <tissue evidence="18">Liver</tissue>
    </source>
</reference>
<evidence type="ECO:0000256" key="3">
    <source>
        <dbReference type="ARBA" id="ARBA00011881"/>
    </source>
</evidence>
<evidence type="ECO:0000313" key="18">
    <source>
        <dbReference type="RefSeq" id="XP_027260370.1"/>
    </source>
</evidence>
<reference evidence="16" key="1">
    <citation type="journal article" date="2013" name="Nat. Biotechnol.">
        <title>Chinese hamster genome sequenced from sorted chromosomes.</title>
        <authorList>
            <person name="Brinkrolf K."/>
            <person name="Rupp O."/>
            <person name="Laux H."/>
            <person name="Kollin F."/>
            <person name="Ernst W."/>
            <person name="Linke B."/>
            <person name="Kofler R."/>
            <person name="Romand S."/>
            <person name="Hesse F."/>
            <person name="Budach W.E."/>
            <person name="Galosy S."/>
            <person name="Muller D."/>
            <person name="Noll T."/>
            <person name="Wienberg J."/>
            <person name="Jostock T."/>
            <person name="Leonard M."/>
            <person name="Grillari J."/>
            <person name="Tauch A."/>
            <person name="Goesmann A."/>
            <person name="Helk B."/>
            <person name="Mott J.E."/>
            <person name="Puhler A."/>
            <person name="Borth N."/>
        </authorList>
    </citation>
    <scope>NUCLEOTIDE SEQUENCE [LARGE SCALE GENOMIC DNA]</scope>
    <source>
        <strain evidence="16">17A/GY</strain>
    </source>
</reference>
<dbReference type="FunFam" id="1.10.287.1080:FF:000004">
    <property type="entry name" value="dCTP pyrophosphatase 1"/>
    <property type="match status" value="1"/>
</dbReference>
<comment type="subcellular location">
    <subcellularLocation>
        <location evidence="2 13">Cytoplasm</location>
        <location evidence="2 13">Cytosol</location>
    </subcellularLocation>
</comment>
<dbReference type="GO" id="GO:0042802">
    <property type="term" value="F:identical protein binding"/>
    <property type="evidence" value="ECO:0007669"/>
    <property type="project" value="UniProtKB-ARBA"/>
</dbReference>
<dbReference type="GO" id="GO:0042262">
    <property type="term" value="P:DNA protection"/>
    <property type="evidence" value="ECO:0007669"/>
    <property type="project" value="UniProtKB-UniRule"/>
</dbReference>
<dbReference type="CTD" id="79077"/>
<evidence type="ECO:0000313" key="16">
    <source>
        <dbReference type="Proteomes" id="UP000030759"/>
    </source>
</evidence>
<evidence type="ECO:0000256" key="6">
    <source>
        <dbReference type="ARBA" id="ARBA00022723"/>
    </source>
</evidence>
<evidence type="ECO:0000256" key="8">
    <source>
        <dbReference type="ARBA" id="ARBA00022842"/>
    </source>
</evidence>
<dbReference type="GO" id="GO:0005829">
    <property type="term" value="C:cytosol"/>
    <property type="evidence" value="ECO:0007669"/>
    <property type="project" value="UniProtKB-SubCell"/>
</dbReference>
<evidence type="ECO:0000256" key="2">
    <source>
        <dbReference type="ARBA" id="ARBA00004514"/>
    </source>
</evidence>
<dbReference type="Proteomes" id="UP000030759">
    <property type="component" value="Unassembled WGS sequence"/>
</dbReference>
<dbReference type="GeneID" id="100769832"/>
<dbReference type="Proteomes" id="UP001108280">
    <property type="component" value="Chromosome 3"/>
</dbReference>
<protein>
    <recommendedName>
        <fullName evidence="12 13">dCTP pyrophosphatase 1</fullName>
        <ecNumber evidence="11 13">3.6.1.12</ecNumber>
    </recommendedName>
</protein>
<dbReference type="PANTHER" id="PTHR46523:SF1">
    <property type="entry name" value="DCTP PYROPHOSPHATASE 1"/>
    <property type="match status" value="1"/>
</dbReference>
<evidence type="ECO:0000256" key="10">
    <source>
        <dbReference type="ARBA" id="ARBA00058235"/>
    </source>
</evidence>
<comment type="subunit">
    <text evidence="3 13">Homotetramer.</text>
</comment>
<evidence type="ECO:0000256" key="9">
    <source>
        <dbReference type="ARBA" id="ARBA00050236"/>
    </source>
</evidence>
<evidence type="ECO:0000256" key="14">
    <source>
        <dbReference type="SAM" id="MobiDB-lite"/>
    </source>
</evidence>
<reference evidence="15" key="2">
    <citation type="submission" date="2013-03" db="EMBL/GenBank/DDBJ databases">
        <title>Chinese hamster genome sequenced from sorted chromosomes.</title>
        <authorList>
            <person name="Brinkrolf K."/>
            <person name="Rupp O."/>
            <person name="Laux H."/>
            <person name="Kollin F."/>
            <person name="Ernst W."/>
            <person name="Linke B."/>
            <person name="Kofler R."/>
            <person name="Romand S."/>
            <person name="Hesse F."/>
            <person name="Budach W.E."/>
            <person name="Galosy S."/>
            <person name="Muller D."/>
            <person name="Noll T."/>
            <person name="Wienberg J."/>
            <person name="Jostock T."/>
            <person name="Leonard M."/>
            <person name="Grillari J."/>
            <person name="Tauch A."/>
            <person name="Goesmann A."/>
            <person name="Helk B."/>
            <person name="Mott J.E."/>
            <person name="Puehler A."/>
            <person name="Borth N."/>
        </authorList>
    </citation>
    <scope>NUCLEOTIDE SEQUENCE</scope>
    <source>
        <strain evidence="15">17A/GY</strain>
    </source>
</reference>
<dbReference type="AlphaFoldDB" id="A0A061I8E5"/>
<name>A0A061I8E5_CRIGR</name>
<feature type="region of interest" description="Disordered" evidence="14">
    <location>
        <begin position="141"/>
        <end position="171"/>
    </location>
</feature>
<keyword evidence="8 13" id="KW-0460">Magnesium</keyword>
<dbReference type="PANTHER" id="PTHR46523">
    <property type="entry name" value="DCTP PYROPHOSPHATASE 1"/>
    <property type="match status" value="1"/>
</dbReference>
<dbReference type="GO" id="GO:0000287">
    <property type="term" value="F:magnesium ion binding"/>
    <property type="evidence" value="ECO:0007669"/>
    <property type="project" value="UniProtKB-UniRule"/>
</dbReference>
<dbReference type="RefSeq" id="XP_027260370.1">
    <property type="nucleotide sequence ID" value="XM_027404569.2"/>
</dbReference>
<evidence type="ECO:0000256" key="1">
    <source>
        <dbReference type="ARBA" id="ARBA00001946"/>
    </source>
</evidence>
<evidence type="ECO:0000256" key="7">
    <source>
        <dbReference type="ARBA" id="ARBA00022801"/>
    </source>
</evidence>
<evidence type="ECO:0000256" key="13">
    <source>
        <dbReference type="PIRNR" id="PIRNR029826"/>
    </source>
</evidence>
<organism evidence="15 16">
    <name type="scientific">Cricetulus griseus</name>
    <name type="common">Chinese hamster</name>
    <name type="synonym">Cricetulus barabensis griseus</name>
    <dbReference type="NCBI Taxonomy" id="10029"/>
    <lineage>
        <taxon>Eukaryota</taxon>
        <taxon>Metazoa</taxon>
        <taxon>Chordata</taxon>
        <taxon>Craniata</taxon>
        <taxon>Vertebrata</taxon>
        <taxon>Euteleostomi</taxon>
        <taxon>Mammalia</taxon>
        <taxon>Eutheria</taxon>
        <taxon>Euarchontoglires</taxon>
        <taxon>Glires</taxon>
        <taxon>Rodentia</taxon>
        <taxon>Myomorpha</taxon>
        <taxon>Muroidea</taxon>
        <taxon>Cricetidae</taxon>
        <taxon>Cricetinae</taxon>
        <taxon>Cricetulus</taxon>
    </lineage>
</organism>
<comment type="function">
    <text evidence="10 13">Hydrolyzes deoxynucleoside triphosphates (dNTPs) to the corresponding nucleoside monophosphates. Has a strong preference for dCTP and its analogs including 5-iodo-dCTP and 5-methyl-dCTP for which it may even have a higher efficiency. May protect DNA or RNA against the incorporation of these genotoxic nucleotide analogs through their catabolism.</text>
</comment>
<dbReference type="GO" id="GO:0006253">
    <property type="term" value="P:dCTP catabolic process"/>
    <property type="evidence" value="ECO:0007669"/>
    <property type="project" value="UniProtKB-UniRule"/>
</dbReference>
<dbReference type="EC" id="3.6.1.12" evidence="11 13"/>
<reference evidence="17" key="4">
    <citation type="journal article" date="2020" name="Biotechnol. Bioeng.">
        <title>Chromosome-scale scaffolds for the Chinese hamster reference genome assembly to facilitate the study of the CHO epigenome.</title>
        <authorList>
            <person name="Hilliard W."/>
            <person name="MacDonald M."/>
            <person name="Lee K.H."/>
        </authorList>
    </citation>
    <scope>NUCLEOTIDE SEQUENCE [LARGE SCALE GENOMIC DNA]</scope>
    <source>
        <strain evidence="17">17A/GY</strain>
    </source>
</reference>
<reference evidence="17" key="3">
    <citation type="journal article" date="2018" name="Biotechnol. Bioeng.">
        <title>A reference genome of the Chinese hamster based on a hybrid assembly strategy.</title>
        <authorList>
            <person name="Rupp O."/>
            <person name="MacDonald M.L."/>
            <person name="Li S."/>
            <person name="Dhiman H."/>
            <person name="Polson S."/>
            <person name="Griep S."/>
            <person name="Heffner K."/>
            <person name="Hernandez I."/>
            <person name="Brinkrolf K."/>
            <person name="Jadhav V."/>
            <person name="Samoudi M."/>
            <person name="Hao H."/>
            <person name="Kingham B."/>
            <person name="Goesmann A."/>
            <person name="Betenbaugh M.J."/>
            <person name="Lewis N.E."/>
            <person name="Borth N."/>
            <person name="Lee K.H."/>
        </authorList>
    </citation>
    <scope>NUCLEOTIDE SEQUENCE [LARGE SCALE GENOMIC DNA]</scope>
    <source>
        <strain evidence="17">17A/GY</strain>
    </source>
</reference>
<accession>A0A061I8E5</accession>
<gene>
    <name evidence="18" type="primary">Dctpp1</name>
    <name evidence="15" type="ORF">H671_3g10202</name>
</gene>
<evidence type="ECO:0000313" key="15">
    <source>
        <dbReference type="EMBL" id="ERE78657.1"/>
    </source>
</evidence>
<proteinExistence type="predicted"/>
<dbReference type="CDD" id="cd11537">
    <property type="entry name" value="NTP-PPase_RS21-C6_like"/>
    <property type="match status" value="1"/>
</dbReference>
<sequence length="171" mass="18838">MSQAGGGSRGDAGQEDAAAAGGRFSFSREPTLEDIRRLHAEFAAERDWEQFHQPRNLLLALVGEVGELAELFQWKSDAESSPQAWPPKERAALQEELSDVLIYLVALAARCHVDLPQAVLSKMDTNRQRYPVHLSRGSARKYTDLPHGTISENQAVEAVDPTSELKNQAST</sequence>
<keyword evidence="5" id="KW-0597">Phosphoprotein</keyword>
<keyword evidence="4 13" id="KW-0963">Cytoplasm</keyword>
<comment type="cofactor">
    <cofactor evidence="1 13">
        <name>Mg(2+)</name>
        <dbReference type="ChEBI" id="CHEBI:18420"/>
    </cofactor>
</comment>